<evidence type="ECO:0000313" key="3">
    <source>
        <dbReference type="Proteomes" id="UP000738376"/>
    </source>
</evidence>
<comment type="caution">
    <text evidence="2">The sequence shown here is derived from an EMBL/GenBank/DDBJ whole genome shotgun (WGS) entry which is preliminary data.</text>
</comment>
<evidence type="ECO:0000313" key="2">
    <source>
        <dbReference type="EMBL" id="NMF59798.1"/>
    </source>
</evidence>
<dbReference type="InterPro" id="IPR041304">
    <property type="entry name" value="AbiTii"/>
</dbReference>
<dbReference type="Proteomes" id="UP000738376">
    <property type="component" value="Unassembled WGS sequence"/>
</dbReference>
<dbReference type="RefSeq" id="WP_169364784.1">
    <property type="nucleotide sequence ID" value="NZ_JAAVJL010000002.1"/>
</dbReference>
<proteinExistence type="predicted"/>
<reference evidence="2 3" key="1">
    <citation type="submission" date="2020-03" db="EMBL/GenBank/DDBJ databases">
        <title>Draft Genome Sequence of 2-Methylisoborneol Producing Pseudanabaena yagii Strain GIHE-NHR1 Isolated from North Han River in South Korea.</title>
        <authorList>
            <person name="Jeong J."/>
        </authorList>
    </citation>
    <scope>NUCLEOTIDE SEQUENCE [LARGE SCALE GENOMIC DNA]</scope>
    <source>
        <strain evidence="2 3">GIHE-NHR1</strain>
    </source>
</reference>
<evidence type="ECO:0000259" key="1">
    <source>
        <dbReference type="Pfam" id="PF18864"/>
    </source>
</evidence>
<accession>A0ABX1LUH0</accession>
<name>A0ABX1LUH0_9CYAN</name>
<dbReference type="EMBL" id="JAAVJL010000002">
    <property type="protein sequence ID" value="NMF59798.1"/>
    <property type="molecule type" value="Genomic_DNA"/>
</dbReference>
<sequence length="161" mass="17920">MSVSESCTVLSLDDVLAALEVRLETEEAIAKLPLTQALEKCLLFAQAQHLHELAQFIKHELDGYNGQPPSDRTVQLRYFDYGGQIVKGLDQYSVYPLGTGIRKLELHLKNGLTLMLPKQILAFLSKAAGREVDSGHISPTEINHLLENIRSLVSKKLRSIV</sequence>
<feature type="domain" description="AbiTii" evidence="1">
    <location>
        <begin position="28"/>
        <end position="153"/>
    </location>
</feature>
<dbReference type="Pfam" id="PF18864">
    <property type="entry name" value="AbiTii"/>
    <property type="match status" value="1"/>
</dbReference>
<gene>
    <name evidence="2" type="ORF">HC246_17680</name>
</gene>
<keyword evidence="3" id="KW-1185">Reference proteome</keyword>
<organism evidence="2 3">
    <name type="scientific">Pseudanabaena yagii GIHE-NHR1</name>
    <dbReference type="NCBI Taxonomy" id="2722753"/>
    <lineage>
        <taxon>Bacteria</taxon>
        <taxon>Bacillati</taxon>
        <taxon>Cyanobacteriota</taxon>
        <taxon>Cyanophyceae</taxon>
        <taxon>Pseudanabaenales</taxon>
        <taxon>Pseudanabaenaceae</taxon>
        <taxon>Pseudanabaena</taxon>
        <taxon>Pseudanabaena yagii</taxon>
    </lineage>
</organism>
<protein>
    <recommendedName>
        <fullName evidence="1">AbiTii domain-containing protein</fullName>
    </recommendedName>
</protein>